<accession>A0A2D2PZ16</accession>
<dbReference type="InterPro" id="IPR005288">
    <property type="entry name" value="NadB"/>
</dbReference>
<evidence type="ECO:0000313" key="1">
    <source>
        <dbReference type="EMBL" id="ATS17481.1"/>
    </source>
</evidence>
<dbReference type="GO" id="GO:0009435">
    <property type="term" value="P:NAD+ biosynthetic process"/>
    <property type="evidence" value="ECO:0007669"/>
    <property type="project" value="InterPro"/>
</dbReference>
<evidence type="ECO:0000313" key="2">
    <source>
        <dbReference type="Proteomes" id="UP000231057"/>
    </source>
</evidence>
<dbReference type="Proteomes" id="UP000231057">
    <property type="component" value="Chromosome"/>
</dbReference>
<organism evidence="1 2">
    <name type="scientific">Parathermosynechococcus lividus PCC 6715</name>
    <dbReference type="NCBI Taxonomy" id="1917166"/>
    <lineage>
        <taxon>Bacteria</taxon>
        <taxon>Bacillati</taxon>
        <taxon>Cyanobacteriota</taxon>
        <taxon>Cyanophyceae</taxon>
        <taxon>Acaryochloridales</taxon>
        <taxon>Thermosynechococcaceae</taxon>
        <taxon>Parathermosynechococcus</taxon>
    </lineage>
</organism>
<proteinExistence type="predicted"/>
<reference evidence="2" key="2">
    <citation type="journal article" date="2022" name="Front. Microbiol.">
        <title>Comparative Genomic Analysis Revealed Distinct Molecular Components and Organization of CO2-Concentrating Mechanism in Thermophilic Cyanobacteria.</title>
        <authorList>
            <person name="Tang J."/>
            <person name="Zhou H."/>
            <person name="Yao D."/>
            <person name="Riaz S."/>
            <person name="You D."/>
            <person name="Klepacz-Smolka A."/>
            <person name="Daroch M."/>
        </authorList>
    </citation>
    <scope>NUCLEOTIDE SEQUENCE [LARGE SCALE GENOMIC DNA]</scope>
    <source>
        <strain evidence="2">PCC 6715</strain>
    </source>
</reference>
<keyword evidence="2" id="KW-1185">Reference proteome</keyword>
<dbReference type="SUPFAM" id="SSF51905">
    <property type="entry name" value="FAD/NAD(P)-binding domain"/>
    <property type="match status" value="1"/>
</dbReference>
<dbReference type="Gene3D" id="3.50.50.60">
    <property type="entry name" value="FAD/NAD(P)-binding domain"/>
    <property type="match status" value="1"/>
</dbReference>
<dbReference type="RefSeq" id="WP_099797624.1">
    <property type="nucleotide sequence ID" value="NZ_CP018092.1"/>
</dbReference>
<dbReference type="GO" id="GO:0008734">
    <property type="term" value="F:L-aspartate oxidase activity"/>
    <property type="evidence" value="ECO:0007669"/>
    <property type="project" value="InterPro"/>
</dbReference>
<gene>
    <name evidence="1" type="ORF">BRW62_00530</name>
</gene>
<name>A0A2D2PZ16_PARLV</name>
<reference evidence="1 2" key="1">
    <citation type="submission" date="2016-11" db="EMBL/GenBank/DDBJ databases">
        <title>Complete genome sequence of thermophilic cyanobacteria strain Synechococcus sp. PCC6715.</title>
        <authorList>
            <person name="Tang J."/>
            <person name="Daroch M."/>
            <person name="Liang Y."/>
            <person name="Jiang D."/>
            <person name="Shah M."/>
        </authorList>
    </citation>
    <scope>NUCLEOTIDE SEQUENCE [LARGE SCALE GENOMIC DNA]</scope>
    <source>
        <strain evidence="1 2">PCC 6715</strain>
    </source>
</reference>
<protein>
    <submittedName>
        <fullName evidence="1">Glucose-inhibited division protein A</fullName>
    </submittedName>
</protein>
<dbReference type="AlphaFoldDB" id="A0A2D2PZ16"/>
<dbReference type="Pfam" id="PF12831">
    <property type="entry name" value="FAD_oxidored"/>
    <property type="match status" value="1"/>
</dbReference>
<dbReference type="PANTHER" id="PTHR42716:SF3">
    <property type="entry name" value="SLL1913 PROTEIN"/>
    <property type="match status" value="1"/>
</dbReference>
<dbReference type="PANTHER" id="PTHR42716">
    <property type="entry name" value="L-ASPARTATE OXIDASE"/>
    <property type="match status" value="1"/>
</dbReference>
<sequence length="581" mass="64300">MQTEVLVVGGGTGGVAAALTAARCGAKTLLVSEEPWLGGMLTSAGVPAPDGNELLAWQTGVWGRFLRAIAQRQSHGLDHAWVSFFTFEPKVAAAIFHDWVTASPNLTWMAGHTPQAVLRRGDRITGVEFSAFTVYAEITIDATELGDLLPLGEIPHRWGWEWQPETGEPSAPPAPNALTTTYPVQAPTWVVMLRDYGSGETAPEIPPSPLWDDHKFEGAWQGYDPEHFLNYGRLPGDRFMLNWPQQGNDYGVNLGRLVQSATAKQEFLQEARWHSQDFACYIQRHLGRRYGLAEDTFPVLPNQLGGGAYALHPYYRESRRLIGLTTVQEQDILPVAGGIVAPAPSTVTGRYTGVAIGNYANDHHYPGHNFALATKSIRWGGRWTGTPFMIPYTCLIPKDIDGFLVAEKNISVTHIANGATRLQPVVMAIGQAAGWLAATAVQQHRQPRDLVDSLDLIPLITEHRQAIFPFFNLHPDHPEWEDWQCHTLRTFEATRPLSGYAPLQTPAPDPSPEGLVSVCGEFQKLGDQQYQLLEGDRQWPLVTLRSTINDRLHECVSGQQVHIMGVVNPYAPWIRVEILDS</sequence>
<dbReference type="InterPro" id="IPR036188">
    <property type="entry name" value="FAD/NAD-bd_sf"/>
</dbReference>
<dbReference type="KEGG" id="slw:BRW62_00530"/>
<dbReference type="EMBL" id="CP018092">
    <property type="protein sequence ID" value="ATS17481.1"/>
    <property type="molecule type" value="Genomic_DNA"/>
</dbReference>